<dbReference type="EMBL" id="JACGCM010002156">
    <property type="protein sequence ID" value="KAF6144023.1"/>
    <property type="molecule type" value="Genomic_DNA"/>
</dbReference>
<name>A0A7J7LN16_9MAGN</name>
<evidence type="ECO:0000313" key="2">
    <source>
        <dbReference type="Proteomes" id="UP000541444"/>
    </source>
</evidence>
<proteinExistence type="predicted"/>
<dbReference type="AlphaFoldDB" id="A0A7J7LN16"/>
<protein>
    <submittedName>
        <fullName evidence="1">Uncharacterized protein</fullName>
    </submittedName>
</protein>
<sequence>MQKILRYLSTVRIHANTIRDRIFINSLKISKLHVTSCYRRYSSTCQQIVCTRASQEIVSSQRMLIDPL</sequence>
<keyword evidence="2" id="KW-1185">Reference proteome</keyword>
<accession>A0A7J7LN16</accession>
<reference evidence="1 2" key="1">
    <citation type="journal article" date="2020" name="IScience">
        <title>Genome Sequencing of the Endangered Kingdonia uniflora (Circaeasteraceae, Ranunculales) Reveals Potential Mechanisms of Evolutionary Specialization.</title>
        <authorList>
            <person name="Sun Y."/>
            <person name="Deng T."/>
            <person name="Zhang A."/>
            <person name="Moore M.J."/>
            <person name="Landis J.B."/>
            <person name="Lin N."/>
            <person name="Zhang H."/>
            <person name="Zhang X."/>
            <person name="Huang J."/>
            <person name="Zhang X."/>
            <person name="Sun H."/>
            <person name="Wang H."/>
        </authorList>
    </citation>
    <scope>NUCLEOTIDE SEQUENCE [LARGE SCALE GENOMIC DNA]</scope>
    <source>
        <strain evidence="1">TB1705</strain>
        <tissue evidence="1">Leaf</tissue>
    </source>
</reference>
<evidence type="ECO:0000313" key="1">
    <source>
        <dbReference type="EMBL" id="KAF6144023.1"/>
    </source>
</evidence>
<comment type="caution">
    <text evidence="1">The sequence shown here is derived from an EMBL/GenBank/DDBJ whole genome shotgun (WGS) entry which is preliminary data.</text>
</comment>
<organism evidence="1 2">
    <name type="scientific">Kingdonia uniflora</name>
    <dbReference type="NCBI Taxonomy" id="39325"/>
    <lineage>
        <taxon>Eukaryota</taxon>
        <taxon>Viridiplantae</taxon>
        <taxon>Streptophyta</taxon>
        <taxon>Embryophyta</taxon>
        <taxon>Tracheophyta</taxon>
        <taxon>Spermatophyta</taxon>
        <taxon>Magnoliopsida</taxon>
        <taxon>Ranunculales</taxon>
        <taxon>Circaeasteraceae</taxon>
        <taxon>Kingdonia</taxon>
    </lineage>
</organism>
<gene>
    <name evidence="1" type="ORF">GIB67_017631</name>
</gene>
<dbReference type="Proteomes" id="UP000541444">
    <property type="component" value="Unassembled WGS sequence"/>
</dbReference>